<proteinExistence type="inferred from homology"/>
<feature type="active site" description="Nucleophile" evidence="18">
    <location>
        <position position="137"/>
    </location>
</feature>
<comment type="caution">
    <text evidence="21">The sequence shown here is derived from an EMBL/GenBank/DDBJ whole genome shotgun (WGS) entry which is preliminary data.</text>
</comment>
<comment type="catalytic activity">
    <reaction evidence="11">
        <text>1D-myo-inositol 1,2,5,6-tetrakisphosphate + H2O = 1D-myo-inositol 1,2,6-trisphosphate + phosphate</text>
        <dbReference type="Rhea" id="RHEA:77119"/>
        <dbReference type="ChEBI" id="CHEBI:15377"/>
        <dbReference type="ChEBI" id="CHEBI:43474"/>
        <dbReference type="ChEBI" id="CHEBI:195535"/>
        <dbReference type="ChEBI" id="CHEBI:195537"/>
    </reaction>
    <physiologicalReaction direction="left-to-right" evidence="11">
        <dbReference type="Rhea" id="RHEA:77120"/>
    </physiologicalReaction>
</comment>
<evidence type="ECO:0000256" key="7">
    <source>
        <dbReference type="ARBA" id="ARBA00023157"/>
    </source>
</evidence>
<evidence type="ECO:0000256" key="5">
    <source>
        <dbReference type="ARBA" id="ARBA00022525"/>
    </source>
</evidence>
<keyword evidence="6" id="KW-0378">Hydrolase</keyword>
<evidence type="ECO:0000313" key="22">
    <source>
        <dbReference type="Proteomes" id="UP001174936"/>
    </source>
</evidence>
<dbReference type="EC" id="3.1.3.8" evidence="4"/>
<evidence type="ECO:0000256" key="12">
    <source>
        <dbReference type="ARBA" id="ARBA00043675"/>
    </source>
</evidence>
<dbReference type="GO" id="GO:0005576">
    <property type="term" value="C:extracellular region"/>
    <property type="evidence" value="ECO:0007669"/>
    <property type="project" value="UniProtKB-SubCell"/>
</dbReference>
<dbReference type="PANTHER" id="PTHR20963:SF24">
    <property type="entry name" value="3-PHYTASE B"/>
    <property type="match status" value="1"/>
</dbReference>
<evidence type="ECO:0000256" key="17">
    <source>
        <dbReference type="ARBA" id="ARBA00044262"/>
    </source>
</evidence>
<dbReference type="GO" id="GO:0016158">
    <property type="term" value="F:inositol hexakisphosphate 3-phosphatase activity"/>
    <property type="evidence" value="ECO:0007669"/>
    <property type="project" value="UniProtKB-EC"/>
</dbReference>
<feature type="disulfide bond" evidence="19">
    <location>
        <begin position="271"/>
        <end position="522"/>
    </location>
</feature>
<evidence type="ECO:0000256" key="2">
    <source>
        <dbReference type="ARBA" id="ARBA00005375"/>
    </source>
</evidence>
<dbReference type="PIRSF" id="PIRSF000894">
    <property type="entry name" value="Acid_phosphatase"/>
    <property type="match status" value="1"/>
</dbReference>
<feature type="disulfide bond" evidence="19">
    <location>
        <begin position="493"/>
        <end position="501"/>
    </location>
</feature>
<evidence type="ECO:0000256" key="4">
    <source>
        <dbReference type="ARBA" id="ARBA00012632"/>
    </source>
</evidence>
<dbReference type="CDD" id="cd07061">
    <property type="entry name" value="HP_HAP_like"/>
    <property type="match status" value="1"/>
</dbReference>
<evidence type="ECO:0000256" key="14">
    <source>
        <dbReference type="ARBA" id="ARBA00043748"/>
    </source>
</evidence>
<comment type="catalytic activity">
    <reaction evidence="15">
        <text>1D-myo-inositol hexakisphosphate + H2O = 1D-myo-inositol 1,2,4,5,6-pentakisphosphate + phosphate</text>
        <dbReference type="Rhea" id="RHEA:16989"/>
        <dbReference type="ChEBI" id="CHEBI:15377"/>
        <dbReference type="ChEBI" id="CHEBI:43474"/>
        <dbReference type="ChEBI" id="CHEBI:57798"/>
        <dbReference type="ChEBI" id="CHEBI:58130"/>
        <dbReference type="EC" id="3.1.3.8"/>
    </reaction>
    <physiologicalReaction direction="left-to-right" evidence="15">
        <dbReference type="Rhea" id="RHEA:16990"/>
    </physiologicalReaction>
</comment>
<dbReference type="Gene3D" id="3.40.50.1240">
    <property type="entry name" value="Phosphoglycerate mutase-like"/>
    <property type="match status" value="1"/>
</dbReference>
<evidence type="ECO:0000256" key="20">
    <source>
        <dbReference type="SAM" id="Phobius"/>
    </source>
</evidence>
<evidence type="ECO:0000256" key="8">
    <source>
        <dbReference type="ARBA" id="ARBA00023180"/>
    </source>
</evidence>
<comment type="catalytic activity">
    <reaction evidence="12">
        <text>1D-myo-inositol 1,2-bisphosphate + H2O = 1D-myo-inositol 2-phosphate + phosphate</text>
        <dbReference type="Rhea" id="RHEA:77135"/>
        <dbReference type="ChEBI" id="CHEBI:15377"/>
        <dbReference type="ChEBI" id="CHEBI:43474"/>
        <dbReference type="ChEBI" id="CHEBI:84142"/>
        <dbReference type="ChEBI" id="CHEBI:195539"/>
    </reaction>
    <physiologicalReaction direction="left-to-right" evidence="12">
        <dbReference type="Rhea" id="RHEA:77136"/>
    </physiologicalReaction>
</comment>
<feature type="disulfide bond" evidence="19">
    <location>
        <begin position="323"/>
        <end position="340"/>
    </location>
</feature>
<comment type="similarity">
    <text evidence="2">Belongs to the histidine acid phosphatase family.</text>
</comment>
<keyword evidence="22" id="KW-1185">Reference proteome</keyword>
<dbReference type="PROSITE" id="PS00778">
    <property type="entry name" value="HIS_ACID_PHOSPHAT_2"/>
    <property type="match status" value="1"/>
</dbReference>
<comment type="subunit">
    <text evidence="3">Monomer.</text>
</comment>
<dbReference type="PANTHER" id="PTHR20963">
    <property type="entry name" value="MULTIPLE INOSITOL POLYPHOSPHATE PHOSPHATASE-RELATED"/>
    <property type="match status" value="1"/>
</dbReference>
<dbReference type="InterPro" id="IPR000560">
    <property type="entry name" value="His_Pase_clade-2"/>
</dbReference>
<accession>A0AA39Y430</accession>
<evidence type="ECO:0000256" key="18">
    <source>
        <dbReference type="PIRSR" id="PIRSR000894-1"/>
    </source>
</evidence>
<dbReference type="SUPFAM" id="SSF53254">
    <property type="entry name" value="Phosphoglycerate mutase-like"/>
    <property type="match status" value="1"/>
</dbReference>
<keyword evidence="5" id="KW-0964">Secreted</keyword>
<dbReference type="AlphaFoldDB" id="A0AA39Y430"/>
<organism evidence="21 22">
    <name type="scientific">Cercophora newfieldiana</name>
    <dbReference type="NCBI Taxonomy" id="92897"/>
    <lineage>
        <taxon>Eukaryota</taxon>
        <taxon>Fungi</taxon>
        <taxon>Dikarya</taxon>
        <taxon>Ascomycota</taxon>
        <taxon>Pezizomycotina</taxon>
        <taxon>Sordariomycetes</taxon>
        <taxon>Sordariomycetidae</taxon>
        <taxon>Sordariales</taxon>
        <taxon>Lasiosphaeriaceae</taxon>
        <taxon>Cercophora</taxon>
    </lineage>
</organism>
<dbReference type="Pfam" id="PF00328">
    <property type="entry name" value="His_Phos_2"/>
    <property type="match status" value="1"/>
</dbReference>
<evidence type="ECO:0000256" key="3">
    <source>
        <dbReference type="ARBA" id="ARBA00011245"/>
    </source>
</evidence>
<dbReference type="Proteomes" id="UP001174936">
    <property type="component" value="Unassembled WGS sequence"/>
</dbReference>
<feature type="transmembrane region" description="Helical" evidence="20">
    <location>
        <begin position="50"/>
        <end position="72"/>
    </location>
</feature>
<evidence type="ECO:0000256" key="15">
    <source>
        <dbReference type="ARBA" id="ARBA00043788"/>
    </source>
</evidence>
<evidence type="ECO:0000256" key="9">
    <source>
        <dbReference type="ARBA" id="ARBA00041857"/>
    </source>
</evidence>
<keyword evidence="20" id="KW-0812">Transmembrane</keyword>
<dbReference type="InterPro" id="IPR029033">
    <property type="entry name" value="His_PPase_superfam"/>
</dbReference>
<evidence type="ECO:0000256" key="11">
    <source>
        <dbReference type="ARBA" id="ARBA00043670"/>
    </source>
</evidence>
<dbReference type="GO" id="GO:0003993">
    <property type="term" value="F:acid phosphatase activity"/>
    <property type="evidence" value="ECO:0007669"/>
    <property type="project" value="TreeGrafter"/>
</dbReference>
<evidence type="ECO:0000256" key="10">
    <source>
        <dbReference type="ARBA" id="ARBA00042300"/>
    </source>
</evidence>
<dbReference type="EMBL" id="JAULSV010000004">
    <property type="protein sequence ID" value="KAK0645662.1"/>
    <property type="molecule type" value="Genomic_DNA"/>
</dbReference>
<comment type="catalytic activity">
    <reaction evidence="14">
        <text>1D-myo-inositol 1,2,4,5,6-pentakisphosphate + H2O = 1D-myo-inositol 1,2,5,6-tetrakisphosphate + phosphate</text>
        <dbReference type="Rhea" id="RHEA:77115"/>
        <dbReference type="ChEBI" id="CHEBI:15377"/>
        <dbReference type="ChEBI" id="CHEBI:43474"/>
        <dbReference type="ChEBI" id="CHEBI:57798"/>
        <dbReference type="ChEBI" id="CHEBI:195535"/>
    </reaction>
    <physiologicalReaction direction="left-to-right" evidence="14">
        <dbReference type="Rhea" id="RHEA:77116"/>
    </physiologicalReaction>
</comment>
<comment type="subcellular location">
    <subcellularLocation>
        <location evidence="1">Secreted</location>
    </subcellularLocation>
</comment>
<comment type="catalytic activity">
    <reaction evidence="13">
        <text>1D-myo-inositol 1,2,6-trisphosphate + H2O = 1D-myo-inositol 1,2-bisphosphate + phosphate</text>
        <dbReference type="Rhea" id="RHEA:77131"/>
        <dbReference type="ChEBI" id="CHEBI:15377"/>
        <dbReference type="ChEBI" id="CHEBI:43474"/>
        <dbReference type="ChEBI" id="CHEBI:195537"/>
        <dbReference type="ChEBI" id="CHEBI:195539"/>
    </reaction>
    <physiologicalReaction direction="left-to-right" evidence="13">
        <dbReference type="Rhea" id="RHEA:77132"/>
    </physiologicalReaction>
</comment>
<feature type="active site" description="Proton donor" evidence="18">
    <location>
        <position position="420"/>
    </location>
</feature>
<name>A0AA39Y430_9PEZI</name>
<evidence type="ECO:0000256" key="13">
    <source>
        <dbReference type="ARBA" id="ARBA00043721"/>
    </source>
</evidence>
<evidence type="ECO:0000256" key="1">
    <source>
        <dbReference type="ARBA" id="ARBA00004613"/>
    </source>
</evidence>
<keyword evidence="20" id="KW-0472">Membrane</keyword>
<sequence>MGPLYFLSRGYWVGRFRDVLTKKRIIYTSLPGNEDGTAQNGSTWYKPRRAIVNAVMAALVLALLSFLTWSAFAKTQPAQHDSPLPAVCDTPKHGYNCSARVSHQWGQYSPFFAVPSEISPEVPAQCTPTFAQILSRHGARDPTFAKSVLYRALIAKIHLRTKTYHPDYAFIKSYRYALGADQLTPFGKQEMIHSGTKFYTRYRSLVDADRQQPPFIRASSQKRVVESAENWSRGFHQALVSNSSSSPPFPYDILTIPERPGSNNTLNNKLCTSWTIGRYSKIGSDVTSAFLDTFAPPIAERLNLNLVGANLKPADVPLLMDLCAYETVASQNGATISRFCSLFTIAEWAAYDYYQSLGKWYGFGPGNPLGPTQGVGWVNELLARLTGRPVEDGTSTNRTTDADERKFPLGRRLYADFSHDNDMMGILGALGVYDDGVVMPNGTVVGPRENGGFSAAWAVPFAARIYVEKMRCGGGEEWVRVLVNDRVMPMKSCGSDGLGRCRLDRFVEGMGFARKGGRWDLCFK</sequence>
<keyword evidence="20" id="KW-1133">Transmembrane helix</keyword>
<evidence type="ECO:0000256" key="19">
    <source>
        <dbReference type="PIRSR" id="PIRSR000894-2"/>
    </source>
</evidence>
<feature type="disulfide bond" evidence="19">
    <location>
        <begin position="126"/>
        <end position="472"/>
    </location>
</feature>
<keyword evidence="8" id="KW-0325">Glycoprotein</keyword>
<dbReference type="InterPro" id="IPR016274">
    <property type="entry name" value="Histidine_acid_Pase_euk"/>
</dbReference>
<evidence type="ECO:0000256" key="16">
    <source>
        <dbReference type="ARBA" id="ARBA00044106"/>
    </source>
</evidence>
<reference evidence="21" key="1">
    <citation type="submission" date="2023-06" db="EMBL/GenBank/DDBJ databases">
        <title>Genome-scale phylogeny and comparative genomics of the fungal order Sordariales.</title>
        <authorList>
            <consortium name="Lawrence Berkeley National Laboratory"/>
            <person name="Hensen N."/>
            <person name="Bonometti L."/>
            <person name="Westerberg I."/>
            <person name="Brannstrom I.O."/>
            <person name="Guillou S."/>
            <person name="Cros-Aarteil S."/>
            <person name="Calhoun S."/>
            <person name="Haridas S."/>
            <person name="Kuo A."/>
            <person name="Mondo S."/>
            <person name="Pangilinan J."/>
            <person name="Riley R."/>
            <person name="Labutti K."/>
            <person name="Andreopoulos B."/>
            <person name="Lipzen A."/>
            <person name="Chen C."/>
            <person name="Yanf M."/>
            <person name="Daum C."/>
            <person name="Ng V."/>
            <person name="Clum A."/>
            <person name="Steindorff A."/>
            <person name="Ohm R."/>
            <person name="Martin F."/>
            <person name="Silar P."/>
            <person name="Natvig D."/>
            <person name="Lalanne C."/>
            <person name="Gautier V."/>
            <person name="Ament-Velasquez S.L."/>
            <person name="Kruys A."/>
            <person name="Hutchinson M.I."/>
            <person name="Powell A.J."/>
            <person name="Barry K."/>
            <person name="Miller A.N."/>
            <person name="Grigoriev I.V."/>
            <person name="Debuchy R."/>
            <person name="Gladieux P."/>
            <person name="Thoren M.H."/>
            <person name="Johannesson H."/>
        </authorList>
    </citation>
    <scope>NUCLEOTIDE SEQUENCE</scope>
    <source>
        <strain evidence="21">SMH2532-1</strain>
    </source>
</reference>
<evidence type="ECO:0000256" key="6">
    <source>
        <dbReference type="ARBA" id="ARBA00022801"/>
    </source>
</evidence>
<protein>
    <recommendedName>
        <fullName evidence="16">Phytase A</fullName>
        <ecNumber evidence="4">3.1.3.8</ecNumber>
    </recommendedName>
    <alternativeName>
        <fullName evidence="17">Histidine acid phosphatase phyA</fullName>
    </alternativeName>
    <alternativeName>
        <fullName evidence="10">Myo-inositol hexakisphosphate phosphohydrolase A</fullName>
    </alternativeName>
    <alternativeName>
        <fullName evidence="9">Myo-inositol-hexaphosphate 3-phosphohydrolase A</fullName>
    </alternativeName>
</protein>
<keyword evidence="7 19" id="KW-1015">Disulfide bond</keyword>
<evidence type="ECO:0000313" key="21">
    <source>
        <dbReference type="EMBL" id="KAK0645662.1"/>
    </source>
</evidence>
<dbReference type="InterPro" id="IPR033379">
    <property type="entry name" value="Acid_Pase_AS"/>
</dbReference>
<gene>
    <name evidence="21" type="ORF">B0T16DRAFT_457671</name>
</gene>